<sequence length="117" mass="13236">MREKNLVSQIGLQKKNCGCVNCVWSIATFLIPCKELQWRSIADKVNAQNPNTCRTKSKWKNLKSKAKKEFSRTTLSRSIFRLNFNCSDKSDGLYSNLFLACDSAYYACSGSKGHKLA</sequence>
<evidence type="ECO:0000313" key="2">
    <source>
        <dbReference type="WBParaSite" id="nRc.2.0.1.t15925-RA"/>
    </source>
</evidence>
<evidence type="ECO:0000313" key="1">
    <source>
        <dbReference type="Proteomes" id="UP000887565"/>
    </source>
</evidence>
<name>A0A915IPX8_ROMCU</name>
<dbReference type="Proteomes" id="UP000887565">
    <property type="component" value="Unplaced"/>
</dbReference>
<dbReference type="AlphaFoldDB" id="A0A915IPX8"/>
<proteinExistence type="predicted"/>
<keyword evidence="1" id="KW-1185">Reference proteome</keyword>
<accession>A0A915IPX8</accession>
<reference evidence="2" key="1">
    <citation type="submission" date="2022-11" db="UniProtKB">
        <authorList>
            <consortium name="WormBaseParasite"/>
        </authorList>
    </citation>
    <scope>IDENTIFICATION</scope>
</reference>
<protein>
    <submittedName>
        <fullName evidence="2">Uncharacterized protein</fullName>
    </submittedName>
</protein>
<organism evidence="1 2">
    <name type="scientific">Romanomermis culicivorax</name>
    <name type="common">Nematode worm</name>
    <dbReference type="NCBI Taxonomy" id="13658"/>
    <lineage>
        <taxon>Eukaryota</taxon>
        <taxon>Metazoa</taxon>
        <taxon>Ecdysozoa</taxon>
        <taxon>Nematoda</taxon>
        <taxon>Enoplea</taxon>
        <taxon>Dorylaimia</taxon>
        <taxon>Mermithida</taxon>
        <taxon>Mermithoidea</taxon>
        <taxon>Mermithidae</taxon>
        <taxon>Romanomermis</taxon>
    </lineage>
</organism>
<dbReference type="WBParaSite" id="nRc.2.0.1.t15925-RA">
    <property type="protein sequence ID" value="nRc.2.0.1.t15925-RA"/>
    <property type="gene ID" value="nRc.2.0.1.g15925"/>
</dbReference>